<feature type="transmembrane region" description="Helical" evidence="2">
    <location>
        <begin position="78"/>
        <end position="103"/>
    </location>
</feature>
<evidence type="ECO:0000256" key="1">
    <source>
        <dbReference type="SAM" id="MobiDB-lite"/>
    </source>
</evidence>
<evidence type="ECO:0000313" key="4">
    <source>
        <dbReference type="WBParaSite" id="MBELARI_LOCUS14106.1"/>
    </source>
</evidence>
<accession>A0AAF3EJD6</accession>
<dbReference type="Proteomes" id="UP000887575">
    <property type="component" value="Unassembled WGS sequence"/>
</dbReference>
<reference evidence="4 5" key="1">
    <citation type="submission" date="2024-02" db="UniProtKB">
        <authorList>
            <consortium name="WormBaseParasite"/>
        </authorList>
    </citation>
    <scope>IDENTIFICATION</scope>
</reference>
<evidence type="ECO:0000256" key="2">
    <source>
        <dbReference type="SAM" id="Phobius"/>
    </source>
</evidence>
<keyword evidence="3" id="KW-1185">Reference proteome</keyword>
<sequence>MRFGVRLGFILVFALLSVLLIGLLAHESAKKSYSKNPGISRNDEENEGNIDDDQAAQLLLASDPQNGEIQRAKLTVSVAIVMVVSLLAVALLITGIIVVAVTIDPRVPSNENSDVEEEEEEDGYGEQSHLTLPQIPPAFFSTSEFDNLFLPDNSTIH</sequence>
<protein>
    <submittedName>
        <fullName evidence="4 5">Uncharacterized protein</fullName>
    </submittedName>
</protein>
<feature type="transmembrane region" description="Helical" evidence="2">
    <location>
        <begin position="6"/>
        <end position="25"/>
    </location>
</feature>
<keyword evidence="2" id="KW-0472">Membrane</keyword>
<dbReference type="WBParaSite" id="MBELARI_LOCUS14106.1">
    <property type="protein sequence ID" value="MBELARI_LOCUS14106.1"/>
    <property type="gene ID" value="MBELARI_LOCUS14106"/>
</dbReference>
<proteinExistence type="predicted"/>
<evidence type="ECO:0000313" key="5">
    <source>
        <dbReference type="WBParaSite" id="MBELARI_LOCUS15512.1"/>
    </source>
</evidence>
<keyword evidence="2" id="KW-1133">Transmembrane helix</keyword>
<evidence type="ECO:0000313" key="3">
    <source>
        <dbReference type="Proteomes" id="UP000887575"/>
    </source>
</evidence>
<name>A0AAF3EJD6_9BILA</name>
<feature type="region of interest" description="Disordered" evidence="1">
    <location>
        <begin position="108"/>
        <end position="129"/>
    </location>
</feature>
<feature type="compositionally biased region" description="Acidic residues" evidence="1">
    <location>
        <begin position="113"/>
        <end position="124"/>
    </location>
</feature>
<dbReference type="WBParaSite" id="MBELARI_LOCUS15512.1">
    <property type="protein sequence ID" value="MBELARI_LOCUS15512.1"/>
    <property type="gene ID" value="MBELARI_LOCUS15512"/>
</dbReference>
<organism evidence="3 4">
    <name type="scientific">Mesorhabditis belari</name>
    <dbReference type="NCBI Taxonomy" id="2138241"/>
    <lineage>
        <taxon>Eukaryota</taxon>
        <taxon>Metazoa</taxon>
        <taxon>Ecdysozoa</taxon>
        <taxon>Nematoda</taxon>
        <taxon>Chromadorea</taxon>
        <taxon>Rhabditida</taxon>
        <taxon>Rhabditina</taxon>
        <taxon>Rhabditomorpha</taxon>
        <taxon>Rhabditoidea</taxon>
        <taxon>Rhabditidae</taxon>
        <taxon>Mesorhabditinae</taxon>
        <taxon>Mesorhabditis</taxon>
    </lineage>
</organism>
<keyword evidence="2" id="KW-0812">Transmembrane</keyword>
<dbReference type="AlphaFoldDB" id="A0AAF3EJD6"/>